<keyword evidence="8 12" id="KW-0812">Transmembrane</keyword>
<protein>
    <recommendedName>
        <fullName evidence="4">Lipopolysaccharide export system permease protein LptF</fullName>
    </recommendedName>
</protein>
<dbReference type="EMBL" id="FNRJ01000020">
    <property type="protein sequence ID" value="SEB13217.1"/>
    <property type="molecule type" value="Genomic_DNA"/>
</dbReference>
<evidence type="ECO:0000256" key="9">
    <source>
        <dbReference type="ARBA" id="ARBA00022989"/>
    </source>
</evidence>
<evidence type="ECO:0000256" key="7">
    <source>
        <dbReference type="ARBA" id="ARBA00022519"/>
    </source>
</evidence>
<dbReference type="GO" id="GO:0043190">
    <property type="term" value="C:ATP-binding cassette (ABC) transporter complex"/>
    <property type="evidence" value="ECO:0007669"/>
    <property type="project" value="InterPro"/>
</dbReference>
<feature type="transmembrane region" description="Helical" evidence="12">
    <location>
        <begin position="297"/>
        <end position="317"/>
    </location>
</feature>
<feature type="transmembrane region" description="Helical" evidence="12">
    <location>
        <begin position="12"/>
        <end position="32"/>
    </location>
</feature>
<sequence>MIIFRYLAREALISTLAVTSVLLLIITSARLIKYLADAATGKLDAAFVFWVLLWRIPGFLELLLPLGLFLGILLAFGRLYLDSEMVVLRACGISQKRLVLYALGPASLVALLVAVMTLWLAPLGATKSEEIFSIQESRSELELLTPGRFQSQTGGRQVTYAESFDSESGQLREVFIAQRNENGEPVVLLAEQAERVILPEYGGRFLVLQQGYRFDGVPGSAEYTRTGYREYGISLPEAELAREVTELDAQPTLALVDSVQPREQARLHWRLSLPVLAFIVTLIAVPMSRTNPRQGRFAKLIPSIVLYLLYLSLLTSARSAVEDGEAGVWLLWLVHAIFLTLAANLILAERFWGAQINRVRKRLPHVSWRKSA</sequence>
<dbReference type="GO" id="GO:0055085">
    <property type="term" value="P:transmembrane transport"/>
    <property type="evidence" value="ECO:0007669"/>
    <property type="project" value="InterPro"/>
</dbReference>
<dbReference type="PANTHER" id="PTHR33529:SF7">
    <property type="entry name" value="LIPOPOLYSACCHARIDE EXPORT SYSTEM PERMEASE PROTEIN LPTF"/>
    <property type="match status" value="1"/>
</dbReference>
<comment type="function">
    <text evidence="1">Part of the ABC transporter complex LptBFG involved in the translocation of lipopolysaccharide (LPS) from the inner membrane to the outer membrane.</text>
</comment>
<keyword evidence="6" id="KW-1003">Cell membrane</keyword>
<comment type="similarity">
    <text evidence="3">Belongs to the LptF/LptG family.</text>
</comment>
<evidence type="ECO:0000313" key="13">
    <source>
        <dbReference type="EMBL" id="SEB13217.1"/>
    </source>
</evidence>
<evidence type="ECO:0000256" key="11">
    <source>
        <dbReference type="ARBA" id="ARBA00026081"/>
    </source>
</evidence>
<comment type="subcellular location">
    <subcellularLocation>
        <location evidence="2">Cell inner membrane</location>
        <topology evidence="2">Multi-pass membrane protein</topology>
    </subcellularLocation>
</comment>
<evidence type="ECO:0000256" key="6">
    <source>
        <dbReference type="ARBA" id="ARBA00022475"/>
    </source>
</evidence>
<dbReference type="OrthoDB" id="9778062at2"/>
<name>A0A1H4GUK9_9GAMM</name>
<gene>
    <name evidence="13" type="ORF">SAMN02745729_12055</name>
</gene>
<dbReference type="STRING" id="1122198.SAMN02745729_12055"/>
<evidence type="ECO:0000256" key="3">
    <source>
        <dbReference type="ARBA" id="ARBA00007725"/>
    </source>
</evidence>
<feature type="transmembrane region" description="Helical" evidence="12">
    <location>
        <begin position="98"/>
        <end position="121"/>
    </location>
</feature>
<dbReference type="RefSeq" id="WP_091827835.1">
    <property type="nucleotide sequence ID" value="NZ_FNRJ01000020.1"/>
</dbReference>
<keyword evidence="10 12" id="KW-0472">Membrane</keyword>
<evidence type="ECO:0000256" key="5">
    <source>
        <dbReference type="ARBA" id="ARBA00022448"/>
    </source>
</evidence>
<evidence type="ECO:0000256" key="10">
    <source>
        <dbReference type="ARBA" id="ARBA00023136"/>
    </source>
</evidence>
<feature type="transmembrane region" description="Helical" evidence="12">
    <location>
        <begin position="329"/>
        <end position="352"/>
    </location>
</feature>
<keyword evidence="14" id="KW-1185">Reference proteome</keyword>
<accession>A0A1H4GUK9</accession>
<comment type="subunit">
    <text evidence="11">Component of the lipopolysaccharide transport and assembly complex. The LptBFG transporter is composed of two ATP-binding proteins (LptB) and two transmembrane proteins (LptF and LptG).</text>
</comment>
<evidence type="ECO:0000256" key="2">
    <source>
        <dbReference type="ARBA" id="ARBA00004429"/>
    </source>
</evidence>
<dbReference type="Pfam" id="PF03739">
    <property type="entry name" value="LptF_LptG"/>
    <property type="match status" value="1"/>
</dbReference>
<dbReference type="NCBIfam" id="TIGR04407">
    <property type="entry name" value="LptF_YjgP"/>
    <property type="match status" value="1"/>
</dbReference>
<evidence type="ECO:0000313" key="14">
    <source>
        <dbReference type="Proteomes" id="UP000242469"/>
    </source>
</evidence>
<keyword evidence="7" id="KW-0997">Cell inner membrane</keyword>
<feature type="transmembrane region" description="Helical" evidence="12">
    <location>
        <begin position="267"/>
        <end position="285"/>
    </location>
</feature>
<evidence type="ECO:0000256" key="8">
    <source>
        <dbReference type="ARBA" id="ARBA00022692"/>
    </source>
</evidence>
<dbReference type="InterPro" id="IPR005495">
    <property type="entry name" value="LptG/LptF_permease"/>
</dbReference>
<keyword evidence="5" id="KW-0813">Transport</keyword>
<keyword evidence="9 12" id="KW-1133">Transmembrane helix</keyword>
<evidence type="ECO:0000256" key="12">
    <source>
        <dbReference type="SAM" id="Phobius"/>
    </source>
</evidence>
<dbReference type="PANTHER" id="PTHR33529">
    <property type="entry name" value="SLR0882 PROTEIN-RELATED"/>
    <property type="match status" value="1"/>
</dbReference>
<dbReference type="Proteomes" id="UP000242469">
    <property type="component" value="Unassembled WGS sequence"/>
</dbReference>
<dbReference type="GO" id="GO:0015920">
    <property type="term" value="P:lipopolysaccharide transport"/>
    <property type="evidence" value="ECO:0007669"/>
    <property type="project" value="TreeGrafter"/>
</dbReference>
<dbReference type="InterPro" id="IPR030922">
    <property type="entry name" value="LptF"/>
</dbReference>
<organism evidence="13 14">
    <name type="scientific">Marinobacterium iners DSM 11526</name>
    <dbReference type="NCBI Taxonomy" id="1122198"/>
    <lineage>
        <taxon>Bacteria</taxon>
        <taxon>Pseudomonadati</taxon>
        <taxon>Pseudomonadota</taxon>
        <taxon>Gammaproteobacteria</taxon>
        <taxon>Oceanospirillales</taxon>
        <taxon>Oceanospirillaceae</taxon>
        <taxon>Marinobacterium</taxon>
    </lineage>
</organism>
<evidence type="ECO:0000256" key="1">
    <source>
        <dbReference type="ARBA" id="ARBA00002265"/>
    </source>
</evidence>
<dbReference type="AlphaFoldDB" id="A0A1H4GUK9"/>
<reference evidence="14" key="1">
    <citation type="submission" date="2016-10" db="EMBL/GenBank/DDBJ databases">
        <authorList>
            <person name="Varghese N."/>
            <person name="Submissions S."/>
        </authorList>
    </citation>
    <scope>NUCLEOTIDE SEQUENCE [LARGE SCALE GENOMIC DNA]</scope>
    <source>
        <strain evidence="14">DSM 11526</strain>
    </source>
</reference>
<evidence type="ECO:0000256" key="4">
    <source>
        <dbReference type="ARBA" id="ARBA00014213"/>
    </source>
</evidence>
<feature type="transmembrane region" description="Helical" evidence="12">
    <location>
        <begin position="52"/>
        <end position="77"/>
    </location>
</feature>
<proteinExistence type="inferred from homology"/>